<accession>A0ABP6I7Y9</accession>
<dbReference type="Proteomes" id="UP001500831">
    <property type="component" value="Unassembled WGS sequence"/>
</dbReference>
<name>A0ABP6I7Y9_9ACTN</name>
<reference evidence="2" key="1">
    <citation type="journal article" date="2019" name="Int. J. Syst. Evol. Microbiol.">
        <title>The Global Catalogue of Microorganisms (GCM) 10K type strain sequencing project: providing services to taxonomists for standard genome sequencing and annotation.</title>
        <authorList>
            <consortium name="The Broad Institute Genomics Platform"/>
            <consortium name="The Broad Institute Genome Sequencing Center for Infectious Disease"/>
            <person name="Wu L."/>
            <person name="Ma J."/>
        </authorList>
    </citation>
    <scope>NUCLEOTIDE SEQUENCE [LARGE SCALE GENOMIC DNA]</scope>
    <source>
        <strain evidence="2">JCM 6242</strain>
    </source>
</reference>
<dbReference type="SUPFAM" id="SSF52777">
    <property type="entry name" value="CoA-dependent acyltransferases"/>
    <property type="match status" value="1"/>
</dbReference>
<evidence type="ECO:0008006" key="3">
    <source>
        <dbReference type="Google" id="ProtNLM"/>
    </source>
</evidence>
<evidence type="ECO:0000313" key="2">
    <source>
        <dbReference type="Proteomes" id="UP001500831"/>
    </source>
</evidence>
<keyword evidence="2" id="KW-1185">Reference proteome</keyword>
<gene>
    <name evidence="1" type="ORF">GCM10010517_11640</name>
</gene>
<comment type="caution">
    <text evidence="1">The sequence shown here is derived from an EMBL/GenBank/DDBJ whole genome shotgun (WGS) entry which is preliminary data.</text>
</comment>
<sequence>MFHPETVPTGRTETEYPLSHDRQRLWFLDRLALDDSTYNTSYVYRVKCSPDTAAPEAAPTAVAARHESLRTRFPEVAGAAAAVEELLVAEPAGLSENEATRLVATGS</sequence>
<protein>
    <recommendedName>
        <fullName evidence="3">Condensation domain-containing protein</fullName>
    </recommendedName>
</protein>
<dbReference type="RefSeq" id="WP_344968576.1">
    <property type="nucleotide sequence ID" value="NZ_BAAAVI010000006.1"/>
</dbReference>
<dbReference type="Gene3D" id="3.30.559.10">
    <property type="entry name" value="Chloramphenicol acetyltransferase-like domain"/>
    <property type="match status" value="1"/>
</dbReference>
<dbReference type="EMBL" id="BAAAVI010000006">
    <property type="protein sequence ID" value="GAA2853761.1"/>
    <property type="molecule type" value="Genomic_DNA"/>
</dbReference>
<dbReference type="InterPro" id="IPR023213">
    <property type="entry name" value="CAT-like_dom_sf"/>
</dbReference>
<proteinExistence type="predicted"/>
<evidence type="ECO:0000313" key="1">
    <source>
        <dbReference type="EMBL" id="GAA2853761.1"/>
    </source>
</evidence>
<organism evidence="1 2">
    <name type="scientific">Streptosporangium fragile</name>
    <dbReference type="NCBI Taxonomy" id="46186"/>
    <lineage>
        <taxon>Bacteria</taxon>
        <taxon>Bacillati</taxon>
        <taxon>Actinomycetota</taxon>
        <taxon>Actinomycetes</taxon>
        <taxon>Streptosporangiales</taxon>
        <taxon>Streptosporangiaceae</taxon>
        <taxon>Streptosporangium</taxon>
    </lineage>
</organism>